<evidence type="ECO:0000313" key="2">
    <source>
        <dbReference type="Proteomes" id="UP000027920"/>
    </source>
</evidence>
<accession>A0A072PEA8</accession>
<sequence>MASLEGKVIAVTGAASGIGRAVARECASRNARLALADVQRKQLEEFAKELESEGTEVTATVVDVSDSDSVDRWIGATIDHYGRLDGAANIAGIEGDEKVFLITTRSL</sequence>
<dbReference type="GeneID" id="25285191"/>
<dbReference type="PANTHER" id="PTHR43975:SF2">
    <property type="entry name" value="EG:BACR7A4.14 PROTEIN-RELATED"/>
    <property type="match status" value="1"/>
</dbReference>
<evidence type="ECO:0000313" key="1">
    <source>
        <dbReference type="EMBL" id="KEF53885.1"/>
    </source>
</evidence>
<dbReference type="Gene3D" id="3.40.50.720">
    <property type="entry name" value="NAD(P)-binding Rossmann-like Domain"/>
    <property type="match status" value="1"/>
</dbReference>
<dbReference type="Proteomes" id="UP000027920">
    <property type="component" value="Unassembled WGS sequence"/>
</dbReference>
<dbReference type="STRING" id="1182545.A0A072PEA8"/>
<reference evidence="1 2" key="1">
    <citation type="submission" date="2013-03" db="EMBL/GenBank/DDBJ databases">
        <title>The Genome Sequence of Exophiala aquamarina CBS 119918.</title>
        <authorList>
            <consortium name="The Broad Institute Genomics Platform"/>
            <person name="Cuomo C."/>
            <person name="de Hoog S."/>
            <person name="Gorbushina A."/>
            <person name="Walker B."/>
            <person name="Young S.K."/>
            <person name="Zeng Q."/>
            <person name="Gargeya S."/>
            <person name="Fitzgerald M."/>
            <person name="Haas B."/>
            <person name="Abouelleil A."/>
            <person name="Allen A.W."/>
            <person name="Alvarado L."/>
            <person name="Arachchi H.M."/>
            <person name="Berlin A.M."/>
            <person name="Chapman S.B."/>
            <person name="Gainer-Dewar J."/>
            <person name="Goldberg J."/>
            <person name="Griggs A."/>
            <person name="Gujja S."/>
            <person name="Hansen M."/>
            <person name="Howarth C."/>
            <person name="Imamovic A."/>
            <person name="Ireland A."/>
            <person name="Larimer J."/>
            <person name="McCowan C."/>
            <person name="Murphy C."/>
            <person name="Pearson M."/>
            <person name="Poon T.W."/>
            <person name="Priest M."/>
            <person name="Roberts A."/>
            <person name="Saif S."/>
            <person name="Shea T."/>
            <person name="Sisk P."/>
            <person name="Sykes S."/>
            <person name="Wortman J."/>
            <person name="Nusbaum C."/>
            <person name="Birren B."/>
        </authorList>
    </citation>
    <scope>NUCLEOTIDE SEQUENCE [LARGE SCALE GENOMIC DNA]</scope>
    <source>
        <strain evidence="1 2">CBS 119918</strain>
    </source>
</reference>
<dbReference type="Pfam" id="PF00106">
    <property type="entry name" value="adh_short"/>
    <property type="match status" value="1"/>
</dbReference>
<comment type="caution">
    <text evidence="1">The sequence shown here is derived from an EMBL/GenBank/DDBJ whole genome shotgun (WGS) entry which is preliminary data.</text>
</comment>
<dbReference type="InterPro" id="IPR002347">
    <property type="entry name" value="SDR_fam"/>
</dbReference>
<dbReference type="PRINTS" id="PR00081">
    <property type="entry name" value="GDHRDH"/>
</dbReference>
<name>A0A072PEA8_9EURO</name>
<dbReference type="AlphaFoldDB" id="A0A072PEA8"/>
<keyword evidence="2" id="KW-1185">Reference proteome</keyword>
<dbReference type="PANTHER" id="PTHR43975">
    <property type="entry name" value="ZGC:101858"/>
    <property type="match status" value="1"/>
</dbReference>
<dbReference type="SUPFAM" id="SSF51735">
    <property type="entry name" value="NAD(P)-binding Rossmann-fold domains"/>
    <property type="match status" value="1"/>
</dbReference>
<dbReference type="VEuPathDB" id="FungiDB:A1O9_10287"/>
<gene>
    <name evidence="1" type="ORF">A1O9_10287</name>
</gene>
<dbReference type="OrthoDB" id="1669814at2759"/>
<proteinExistence type="predicted"/>
<organism evidence="1 2">
    <name type="scientific">Exophiala aquamarina CBS 119918</name>
    <dbReference type="NCBI Taxonomy" id="1182545"/>
    <lineage>
        <taxon>Eukaryota</taxon>
        <taxon>Fungi</taxon>
        <taxon>Dikarya</taxon>
        <taxon>Ascomycota</taxon>
        <taxon>Pezizomycotina</taxon>
        <taxon>Eurotiomycetes</taxon>
        <taxon>Chaetothyriomycetidae</taxon>
        <taxon>Chaetothyriales</taxon>
        <taxon>Herpotrichiellaceae</taxon>
        <taxon>Exophiala</taxon>
    </lineage>
</organism>
<dbReference type="InterPro" id="IPR036291">
    <property type="entry name" value="NAD(P)-bd_dom_sf"/>
</dbReference>
<dbReference type="EMBL" id="AMGV01000012">
    <property type="protein sequence ID" value="KEF53885.1"/>
    <property type="molecule type" value="Genomic_DNA"/>
</dbReference>
<dbReference type="RefSeq" id="XP_013256475.1">
    <property type="nucleotide sequence ID" value="XM_013401021.1"/>
</dbReference>
<protein>
    <recommendedName>
        <fullName evidence="3">3-oxoacyl-[acyl-carrier protein] reductase</fullName>
    </recommendedName>
</protein>
<evidence type="ECO:0008006" key="3">
    <source>
        <dbReference type="Google" id="ProtNLM"/>
    </source>
</evidence>
<dbReference type="HOGENOM" id="CLU_010194_2_19_1"/>